<evidence type="ECO:0000256" key="8">
    <source>
        <dbReference type="SAM" id="Phobius"/>
    </source>
</evidence>
<dbReference type="GO" id="GO:0004497">
    <property type="term" value="F:monooxygenase activity"/>
    <property type="evidence" value="ECO:0007669"/>
    <property type="project" value="UniProtKB-KW"/>
</dbReference>
<dbReference type="Proteomes" id="UP000283895">
    <property type="component" value="Unassembled WGS sequence"/>
</dbReference>
<evidence type="ECO:0000256" key="2">
    <source>
        <dbReference type="ARBA" id="ARBA00010617"/>
    </source>
</evidence>
<comment type="similarity">
    <text evidence="2">Belongs to the cytochrome P450 family.</text>
</comment>
<dbReference type="OrthoDB" id="6692864at2759"/>
<evidence type="ECO:0000256" key="1">
    <source>
        <dbReference type="ARBA" id="ARBA00001971"/>
    </source>
</evidence>
<dbReference type="GO" id="GO:0016705">
    <property type="term" value="F:oxidoreductase activity, acting on paired donors, with incorporation or reduction of molecular oxygen"/>
    <property type="evidence" value="ECO:0007669"/>
    <property type="project" value="InterPro"/>
</dbReference>
<feature type="transmembrane region" description="Helical" evidence="8">
    <location>
        <begin position="12"/>
        <end position="33"/>
    </location>
</feature>
<evidence type="ECO:0000256" key="5">
    <source>
        <dbReference type="ARBA" id="ARBA00023002"/>
    </source>
</evidence>
<evidence type="ECO:0000256" key="3">
    <source>
        <dbReference type="ARBA" id="ARBA00022617"/>
    </source>
</evidence>
<dbReference type="InterPro" id="IPR001128">
    <property type="entry name" value="Cyt_P450"/>
</dbReference>
<dbReference type="Pfam" id="PF00067">
    <property type="entry name" value="p450"/>
    <property type="match status" value="1"/>
</dbReference>
<accession>A0A423VP62</accession>
<keyword evidence="10" id="KW-1185">Reference proteome</keyword>
<dbReference type="STRING" id="356882.A0A423VP62"/>
<name>A0A423VP62_9PEZI</name>
<keyword evidence="3" id="KW-0349">Heme</keyword>
<gene>
    <name evidence="9" type="ORF">VMCG_09091</name>
</gene>
<feature type="transmembrane region" description="Helical" evidence="8">
    <location>
        <begin position="45"/>
        <end position="64"/>
    </location>
</feature>
<evidence type="ECO:0000256" key="7">
    <source>
        <dbReference type="ARBA" id="ARBA00023033"/>
    </source>
</evidence>
<dbReference type="GO" id="GO:0020037">
    <property type="term" value="F:heme binding"/>
    <property type="evidence" value="ECO:0007669"/>
    <property type="project" value="InterPro"/>
</dbReference>
<protein>
    <recommendedName>
        <fullName evidence="11">Cytochrome P450</fullName>
    </recommendedName>
</protein>
<sequence>MANLMDTWPYGYYQALFYALGVTCGIIIHYSIFIHGEWHIQAPHIIISHASTALFLILGSRFAPDETAVVCGILNSIFWGYLPGIVLSIIFYRVFFHRLTKAGFPGPWYAPMSKIWHVWAARKSQNHLVLAKLHERYGDFVRTGPAEVTIFTPDVFMKTDGPGNKCVKSEFYDLLEGINYPALVNTRVGEIHAARRREWRPGFSAKALQLYESRILPHLDEFDRLIEADAISHRPSSLRDYMYWFGFDAMGEFVFSNSFSMLENRDAGPIITRLQNALSILGPLTPTPWLLHVGLRMAPRVGVVKDWYDTLEWCSSQMRCRLNNARSNTMDNSREDLAHYLMEDNNNKDRGTANGRNGSLSWLTGDSLLAIVAGSDPTTVTLIGLFAELAKHPVHAEKILEEVADVDVRDFRTLSGLPHLNGVIKETLRLYPSLLSGGSRKTQENGITIGGRLIPPFTTIVCPRYSINRRADCFEKPLDFIPERWTTSPNMIKNKNGYTPFGTGMKPSLRTS</sequence>
<feature type="transmembrane region" description="Helical" evidence="8">
    <location>
        <begin position="76"/>
        <end position="95"/>
    </location>
</feature>
<dbReference type="EMBL" id="LKEA01000048">
    <property type="protein sequence ID" value="ROV92800.1"/>
    <property type="molecule type" value="Genomic_DNA"/>
</dbReference>
<keyword evidence="5" id="KW-0560">Oxidoreductase</keyword>
<keyword evidence="8" id="KW-1133">Transmembrane helix</keyword>
<keyword evidence="4" id="KW-0479">Metal-binding</keyword>
<dbReference type="InterPro" id="IPR002403">
    <property type="entry name" value="Cyt_P450_E_grp-IV"/>
</dbReference>
<dbReference type="PANTHER" id="PTHR24305:SF187">
    <property type="entry name" value="P450, PUTATIVE (EUROFUNG)-RELATED"/>
    <property type="match status" value="1"/>
</dbReference>
<dbReference type="SUPFAM" id="SSF48264">
    <property type="entry name" value="Cytochrome P450"/>
    <property type="match status" value="1"/>
</dbReference>
<comment type="cofactor">
    <cofactor evidence="1">
        <name>heme</name>
        <dbReference type="ChEBI" id="CHEBI:30413"/>
    </cofactor>
</comment>
<dbReference type="InterPro" id="IPR036396">
    <property type="entry name" value="Cyt_P450_sf"/>
</dbReference>
<organism evidence="9 10">
    <name type="scientific">Cytospora schulzeri</name>
    <dbReference type="NCBI Taxonomy" id="448051"/>
    <lineage>
        <taxon>Eukaryota</taxon>
        <taxon>Fungi</taxon>
        <taxon>Dikarya</taxon>
        <taxon>Ascomycota</taxon>
        <taxon>Pezizomycotina</taxon>
        <taxon>Sordariomycetes</taxon>
        <taxon>Sordariomycetidae</taxon>
        <taxon>Diaporthales</taxon>
        <taxon>Cytosporaceae</taxon>
        <taxon>Cytospora</taxon>
    </lineage>
</organism>
<proteinExistence type="inferred from homology"/>
<dbReference type="Gene3D" id="1.10.630.10">
    <property type="entry name" value="Cytochrome P450"/>
    <property type="match status" value="1"/>
</dbReference>
<keyword evidence="8" id="KW-0812">Transmembrane</keyword>
<dbReference type="PANTHER" id="PTHR24305">
    <property type="entry name" value="CYTOCHROME P450"/>
    <property type="match status" value="1"/>
</dbReference>
<evidence type="ECO:0000256" key="4">
    <source>
        <dbReference type="ARBA" id="ARBA00022723"/>
    </source>
</evidence>
<keyword evidence="7" id="KW-0503">Monooxygenase</keyword>
<dbReference type="PRINTS" id="PR00465">
    <property type="entry name" value="EP450IV"/>
</dbReference>
<comment type="caution">
    <text evidence="9">The sequence shown here is derived from an EMBL/GenBank/DDBJ whole genome shotgun (WGS) entry which is preliminary data.</text>
</comment>
<evidence type="ECO:0008006" key="11">
    <source>
        <dbReference type="Google" id="ProtNLM"/>
    </source>
</evidence>
<dbReference type="GO" id="GO:0005506">
    <property type="term" value="F:iron ion binding"/>
    <property type="evidence" value="ECO:0007669"/>
    <property type="project" value="InterPro"/>
</dbReference>
<keyword evidence="6" id="KW-0408">Iron</keyword>
<dbReference type="AlphaFoldDB" id="A0A423VP62"/>
<evidence type="ECO:0000313" key="10">
    <source>
        <dbReference type="Proteomes" id="UP000283895"/>
    </source>
</evidence>
<dbReference type="InterPro" id="IPR050121">
    <property type="entry name" value="Cytochrome_P450_monoxygenase"/>
</dbReference>
<keyword evidence="8" id="KW-0472">Membrane</keyword>
<reference evidence="9 10" key="1">
    <citation type="submission" date="2015-09" db="EMBL/GenBank/DDBJ databases">
        <title>Host preference determinants of Valsa canker pathogens revealed by comparative genomics.</title>
        <authorList>
            <person name="Yin Z."/>
            <person name="Huang L."/>
        </authorList>
    </citation>
    <scope>NUCLEOTIDE SEQUENCE [LARGE SCALE GENOMIC DNA]</scope>
    <source>
        <strain evidence="9 10">03-1</strain>
    </source>
</reference>
<evidence type="ECO:0000313" key="9">
    <source>
        <dbReference type="EMBL" id="ROV92800.1"/>
    </source>
</evidence>
<evidence type="ECO:0000256" key="6">
    <source>
        <dbReference type="ARBA" id="ARBA00023004"/>
    </source>
</evidence>